<organism evidence="1 2">
    <name type="scientific">Acinetobacter phage vB_AbaM_B09_Aci05</name>
    <dbReference type="NCBI Taxonomy" id="2315458"/>
    <lineage>
        <taxon>Viruses</taxon>
        <taxon>Duplodnaviria</taxon>
        <taxon>Heunggongvirae</taxon>
        <taxon>Uroviricota</taxon>
        <taxon>Caudoviricetes</taxon>
        <taxon>Saclayvirus</taxon>
        <taxon>Saclayvirus Aci05</taxon>
    </lineage>
</organism>
<reference evidence="1 2" key="1">
    <citation type="submission" date="2018-08" db="EMBL/GenBank/DDBJ databases">
        <title>Complete genome sequence of five Acinetobacter baumannii phages from Abidjan, Cote d'Ivoire.</title>
        <authorList>
            <person name="Essoh C."/>
            <person name="Vernadet J.-P."/>
            <person name="Vergnaud G."/>
            <person name="Resch G."/>
            <person name="Pourcel C."/>
        </authorList>
    </citation>
    <scope>NUCLEOTIDE SEQUENCE [LARGE SCALE GENOMIC DNA]</scope>
</reference>
<keyword evidence="2" id="KW-1185">Reference proteome</keyword>
<protein>
    <submittedName>
        <fullName evidence="1">Uncharacterized protein</fullName>
    </submittedName>
</protein>
<proteinExistence type="predicted"/>
<evidence type="ECO:0000313" key="2">
    <source>
        <dbReference type="Proteomes" id="UP000269940"/>
    </source>
</evidence>
<dbReference type="EMBL" id="MH746814">
    <property type="protein sequence ID" value="AYD82401.1"/>
    <property type="molecule type" value="Genomic_DNA"/>
</dbReference>
<accession>A0A386KAI1</accession>
<sequence length="116" mass="13481">MKRLVKEFHEHGLKQRNTKRTSKMLCDAAFYIMNSKSSGEAIIVGATEHQLTEMKAIANRLFNSHITCSMVFVTRSALDDKIRGRNEKTYKVFYDHFALEAEIAKLLVEYTKYEEN</sequence>
<name>A0A386KAI1_9CAUD</name>
<gene>
    <name evidence="1" type="ORF">Aci05_138</name>
</gene>
<evidence type="ECO:0000313" key="1">
    <source>
        <dbReference type="EMBL" id="AYD82401.1"/>
    </source>
</evidence>
<dbReference type="Proteomes" id="UP000269940">
    <property type="component" value="Segment"/>
</dbReference>